<dbReference type="GO" id="GO:0000156">
    <property type="term" value="F:phosphorelay response regulator activity"/>
    <property type="evidence" value="ECO:0007669"/>
    <property type="project" value="InterPro"/>
</dbReference>
<keyword evidence="10" id="KW-1185">Reference proteome</keyword>
<dbReference type="Pfam" id="PF01339">
    <property type="entry name" value="CheB_methylest"/>
    <property type="match status" value="1"/>
</dbReference>
<dbReference type="InterPro" id="IPR008248">
    <property type="entry name" value="CheB-like"/>
</dbReference>
<dbReference type="Proteomes" id="UP000241167">
    <property type="component" value="Unassembled WGS sequence"/>
</dbReference>
<dbReference type="SMART" id="SM00448">
    <property type="entry name" value="REC"/>
    <property type="match status" value="1"/>
</dbReference>
<comment type="catalytic activity">
    <reaction evidence="4">
        <text>[protein]-L-glutamate 5-O-methyl ester + H2O = L-glutamyl-[protein] + methanol + H(+)</text>
        <dbReference type="Rhea" id="RHEA:23236"/>
        <dbReference type="Rhea" id="RHEA-COMP:10208"/>
        <dbReference type="Rhea" id="RHEA-COMP:10311"/>
        <dbReference type="ChEBI" id="CHEBI:15377"/>
        <dbReference type="ChEBI" id="CHEBI:15378"/>
        <dbReference type="ChEBI" id="CHEBI:17790"/>
        <dbReference type="ChEBI" id="CHEBI:29973"/>
        <dbReference type="ChEBI" id="CHEBI:82795"/>
        <dbReference type="EC" id="3.1.1.61"/>
    </reaction>
</comment>
<evidence type="ECO:0000256" key="6">
    <source>
        <dbReference type="PROSITE-ProRule" id="PRU00169"/>
    </source>
</evidence>
<feature type="domain" description="CheB-type methylesterase" evidence="8">
    <location>
        <begin position="152"/>
        <end position="347"/>
    </location>
</feature>
<dbReference type="InterPro" id="IPR035909">
    <property type="entry name" value="CheB_C"/>
</dbReference>
<dbReference type="EMBL" id="PXYI01000004">
    <property type="protein sequence ID" value="PSJ39955.1"/>
    <property type="molecule type" value="Genomic_DNA"/>
</dbReference>
<keyword evidence="6" id="KW-0597">Phosphoprotein</keyword>
<evidence type="ECO:0000259" key="7">
    <source>
        <dbReference type="PROSITE" id="PS50110"/>
    </source>
</evidence>
<feature type="domain" description="Response regulatory" evidence="7">
    <location>
        <begin position="11"/>
        <end position="129"/>
    </location>
</feature>
<dbReference type="Pfam" id="PF00072">
    <property type="entry name" value="Response_reg"/>
    <property type="match status" value="1"/>
</dbReference>
<dbReference type="NCBIfam" id="NF001965">
    <property type="entry name" value="PRK00742.1"/>
    <property type="match status" value="1"/>
</dbReference>
<evidence type="ECO:0000313" key="10">
    <source>
        <dbReference type="Proteomes" id="UP000241167"/>
    </source>
</evidence>
<reference evidence="9 10" key="1">
    <citation type="submission" date="2018-03" db="EMBL/GenBank/DDBJ databases">
        <title>The draft genome of Sphingosinicella sp. GL-C-18.</title>
        <authorList>
            <person name="Liu L."/>
            <person name="Li L."/>
            <person name="Liang L."/>
            <person name="Zhang X."/>
            <person name="Wang T."/>
        </authorList>
    </citation>
    <scope>NUCLEOTIDE SEQUENCE [LARGE SCALE GENOMIC DNA]</scope>
    <source>
        <strain evidence="9 10">GL-C-18</strain>
    </source>
</reference>
<evidence type="ECO:0000256" key="3">
    <source>
        <dbReference type="ARBA" id="ARBA00039140"/>
    </source>
</evidence>
<evidence type="ECO:0000313" key="9">
    <source>
        <dbReference type="EMBL" id="PSJ39955.1"/>
    </source>
</evidence>
<name>A0A2P7QPQ2_9SPHN</name>
<evidence type="ECO:0000259" key="8">
    <source>
        <dbReference type="PROSITE" id="PS50122"/>
    </source>
</evidence>
<dbReference type="Gene3D" id="3.40.50.180">
    <property type="entry name" value="Methylesterase CheB, C-terminal domain"/>
    <property type="match status" value="1"/>
</dbReference>
<dbReference type="SUPFAM" id="SSF52172">
    <property type="entry name" value="CheY-like"/>
    <property type="match status" value="1"/>
</dbReference>
<feature type="modified residue" description="4-aspartylphosphate" evidence="6">
    <location>
        <position position="62"/>
    </location>
</feature>
<dbReference type="InterPro" id="IPR000673">
    <property type="entry name" value="Sig_transdc_resp-reg_Me-estase"/>
</dbReference>
<accession>A0A2P7QPQ2</accession>
<dbReference type="GO" id="GO:0006935">
    <property type="term" value="P:chemotaxis"/>
    <property type="evidence" value="ECO:0007669"/>
    <property type="project" value="UniProtKB-UniRule"/>
</dbReference>
<dbReference type="PANTHER" id="PTHR42872">
    <property type="entry name" value="PROTEIN-GLUTAMATE METHYLESTERASE/PROTEIN-GLUTAMINE GLUTAMINASE"/>
    <property type="match status" value="1"/>
</dbReference>
<feature type="active site" evidence="5">
    <location>
        <position position="289"/>
    </location>
</feature>
<dbReference type="AlphaFoldDB" id="A0A2P7QPQ2"/>
<evidence type="ECO:0000256" key="2">
    <source>
        <dbReference type="ARBA" id="ARBA00022801"/>
    </source>
</evidence>
<dbReference type="PROSITE" id="PS50110">
    <property type="entry name" value="RESPONSE_REGULATORY"/>
    <property type="match status" value="1"/>
</dbReference>
<dbReference type="SUPFAM" id="SSF52738">
    <property type="entry name" value="Methylesterase CheB, C-terminal domain"/>
    <property type="match status" value="1"/>
</dbReference>
<evidence type="ECO:0000256" key="4">
    <source>
        <dbReference type="ARBA" id="ARBA00048267"/>
    </source>
</evidence>
<keyword evidence="1 5" id="KW-0145">Chemotaxis</keyword>
<dbReference type="CDD" id="cd16432">
    <property type="entry name" value="CheB_Rec"/>
    <property type="match status" value="1"/>
</dbReference>
<comment type="caution">
    <text evidence="9">The sequence shown here is derived from an EMBL/GenBank/DDBJ whole genome shotgun (WGS) entry which is preliminary data.</text>
</comment>
<feature type="active site" evidence="5">
    <location>
        <position position="193"/>
    </location>
</feature>
<dbReference type="CDD" id="cd17541">
    <property type="entry name" value="REC_CheB-like"/>
    <property type="match status" value="1"/>
</dbReference>
<protein>
    <recommendedName>
        <fullName evidence="3">protein-glutamate methylesterase</fullName>
        <ecNumber evidence="3">3.1.1.61</ecNumber>
    </recommendedName>
</protein>
<dbReference type="PIRSF" id="PIRSF000876">
    <property type="entry name" value="RR_chemtxs_CheB"/>
    <property type="match status" value="1"/>
</dbReference>
<evidence type="ECO:0000256" key="5">
    <source>
        <dbReference type="PROSITE-ProRule" id="PRU00050"/>
    </source>
</evidence>
<proteinExistence type="predicted"/>
<organism evidence="9 10">
    <name type="scientific">Allosphingosinicella deserti</name>
    <dbReference type="NCBI Taxonomy" id="2116704"/>
    <lineage>
        <taxon>Bacteria</taxon>
        <taxon>Pseudomonadati</taxon>
        <taxon>Pseudomonadota</taxon>
        <taxon>Alphaproteobacteria</taxon>
        <taxon>Sphingomonadales</taxon>
        <taxon>Sphingomonadaceae</taxon>
        <taxon>Allosphingosinicella</taxon>
    </lineage>
</organism>
<gene>
    <name evidence="9" type="ORF">C7I55_12345</name>
</gene>
<dbReference type="PANTHER" id="PTHR42872:SF3">
    <property type="entry name" value="PROTEIN-GLUTAMATE METHYLESTERASE_PROTEIN-GLUTAMINE GLUTAMINASE 1"/>
    <property type="match status" value="1"/>
</dbReference>
<dbReference type="InterPro" id="IPR011006">
    <property type="entry name" value="CheY-like_superfamily"/>
</dbReference>
<evidence type="ECO:0000256" key="1">
    <source>
        <dbReference type="ARBA" id="ARBA00022500"/>
    </source>
</evidence>
<dbReference type="OrthoDB" id="9793421at2"/>
<dbReference type="GO" id="GO:0008984">
    <property type="term" value="F:protein-glutamate methylesterase activity"/>
    <property type="evidence" value="ECO:0007669"/>
    <property type="project" value="UniProtKB-EC"/>
</dbReference>
<dbReference type="Gene3D" id="3.40.50.2300">
    <property type="match status" value="1"/>
</dbReference>
<dbReference type="InterPro" id="IPR001789">
    <property type="entry name" value="Sig_transdc_resp-reg_receiver"/>
</dbReference>
<feature type="active site" evidence="5">
    <location>
        <position position="166"/>
    </location>
</feature>
<sequence length="350" mass="36559">MGDVDRSPPIRLMIVDDSPVARSVLARMLGVYRDFEVVHLAGTAHEALDALATIAIDIVLLDVEMPGRTGLDALPEILERGQGARVLVVSSACDEGAEAAVRALALGAADTLPKPGTGRFAGRFSEELAERLRRIGPAVRPGHPVASVRLRPASDGRLACLALGASTGGLHAVTGILKALPAMIGAPILVTQHLPPVFMPFFARQIESACGRTTRVAEEGLALQAEEVVLAPGHAHLALEQQGGRVVVRLDRTPMPSGCVPSVDVMFAAAGEMFGRGALGVVLSGMGRDGLEGARKLVERSGTIFAQDRATSAVWGMPRAVAEAGLASAVLPPSDLARRITNRIEGGTWK</sequence>
<dbReference type="EC" id="3.1.1.61" evidence="3"/>
<dbReference type="GO" id="GO:0005737">
    <property type="term" value="C:cytoplasm"/>
    <property type="evidence" value="ECO:0007669"/>
    <property type="project" value="InterPro"/>
</dbReference>
<dbReference type="PROSITE" id="PS50122">
    <property type="entry name" value="CHEB"/>
    <property type="match status" value="1"/>
</dbReference>
<keyword evidence="2 5" id="KW-0378">Hydrolase</keyword>